<evidence type="ECO:0000256" key="5">
    <source>
        <dbReference type="ARBA" id="ARBA00022701"/>
    </source>
</evidence>
<dbReference type="Proteomes" id="UP000035681">
    <property type="component" value="Unplaced"/>
</dbReference>
<dbReference type="PROSITE" id="PS50021">
    <property type="entry name" value="CH"/>
    <property type="match status" value="2"/>
</dbReference>
<feature type="domain" description="SH3" evidence="11">
    <location>
        <begin position="1049"/>
        <end position="1106"/>
    </location>
</feature>
<dbReference type="InterPro" id="IPR041615">
    <property type="entry name" value="Desmoplakin_SH3"/>
</dbReference>
<dbReference type="InterPro" id="IPR001101">
    <property type="entry name" value="Plectin_repeat"/>
</dbReference>
<dbReference type="FunFam" id="1.10.418.10:FF:000048">
    <property type="entry name" value="Short stop, isoform B"/>
    <property type="match status" value="1"/>
</dbReference>
<dbReference type="SMART" id="SM00033">
    <property type="entry name" value="CH"/>
    <property type="match status" value="2"/>
</dbReference>
<protein>
    <submittedName>
        <fullName evidence="14">Calponin-homology (CH) domain-containing protein</fullName>
    </submittedName>
</protein>
<keyword evidence="5" id="KW-0493">Microtubule</keyword>
<dbReference type="SMART" id="SM00250">
    <property type="entry name" value="PLEC"/>
    <property type="match status" value="19"/>
</dbReference>
<dbReference type="CDD" id="cd21188">
    <property type="entry name" value="CH_PLEC-like_rpt1"/>
    <property type="match status" value="1"/>
</dbReference>
<dbReference type="InterPro" id="IPR043197">
    <property type="entry name" value="Plakin"/>
</dbReference>
<dbReference type="Pfam" id="PF21019">
    <property type="entry name" value="Spectrin_3"/>
    <property type="match status" value="1"/>
</dbReference>
<dbReference type="WBParaSite" id="TCONS_00007648.p1">
    <property type="protein sequence ID" value="TCONS_00007648.p1"/>
    <property type="gene ID" value="XLOC_005680"/>
</dbReference>
<dbReference type="CDD" id="cd00176">
    <property type="entry name" value="SPEC"/>
    <property type="match status" value="3"/>
</dbReference>
<evidence type="ECO:0000256" key="9">
    <source>
        <dbReference type="SAM" id="Coils"/>
    </source>
</evidence>
<dbReference type="PROSITE" id="PS50002">
    <property type="entry name" value="SH3"/>
    <property type="match status" value="1"/>
</dbReference>
<evidence type="ECO:0000256" key="8">
    <source>
        <dbReference type="PROSITE-ProRule" id="PRU00192"/>
    </source>
</evidence>
<feature type="coiled-coil region" evidence="9">
    <location>
        <begin position="29"/>
        <end position="87"/>
    </location>
</feature>
<dbReference type="GO" id="GO:0031122">
    <property type="term" value="P:cytoplasmic microtubule organization"/>
    <property type="evidence" value="ECO:0007669"/>
    <property type="project" value="TreeGrafter"/>
</dbReference>
<feature type="domain" description="Calponin-homology (CH)" evidence="12">
    <location>
        <begin position="408"/>
        <end position="515"/>
    </location>
</feature>
<dbReference type="Gene3D" id="1.10.418.10">
    <property type="entry name" value="Calponin-like domain"/>
    <property type="match status" value="2"/>
</dbReference>
<dbReference type="GO" id="GO:0016020">
    <property type="term" value="C:membrane"/>
    <property type="evidence" value="ECO:0007669"/>
    <property type="project" value="TreeGrafter"/>
</dbReference>
<keyword evidence="13" id="KW-1185">Reference proteome</keyword>
<dbReference type="InterPro" id="IPR001589">
    <property type="entry name" value="Actinin_actin-bd_CS"/>
</dbReference>
<accession>A0AAF5D6T7</accession>
<dbReference type="Gene3D" id="2.30.30.40">
    <property type="entry name" value="SH3 Domains"/>
    <property type="match status" value="1"/>
</dbReference>
<keyword evidence="3" id="KW-0963">Cytoplasm</keyword>
<dbReference type="Gene3D" id="3.30.160.780">
    <property type="match status" value="1"/>
</dbReference>
<dbReference type="InterPro" id="IPR018159">
    <property type="entry name" value="Spectrin/alpha-actinin"/>
</dbReference>
<feature type="region of interest" description="Disordered" evidence="10">
    <location>
        <begin position="3634"/>
        <end position="3674"/>
    </location>
</feature>
<dbReference type="SMART" id="SM00150">
    <property type="entry name" value="SPEC"/>
    <property type="match status" value="5"/>
</dbReference>
<keyword evidence="7" id="KW-0009">Actin-binding</keyword>
<keyword evidence="4" id="KW-0597">Phosphoprotein</keyword>
<reference evidence="14" key="1">
    <citation type="submission" date="2024-02" db="UniProtKB">
        <authorList>
            <consortium name="WormBaseParasite"/>
        </authorList>
    </citation>
    <scope>IDENTIFICATION</scope>
</reference>
<dbReference type="InterPro" id="IPR001452">
    <property type="entry name" value="SH3_domain"/>
</dbReference>
<dbReference type="GO" id="GO:0005737">
    <property type="term" value="C:cytoplasm"/>
    <property type="evidence" value="ECO:0007669"/>
    <property type="project" value="UniProtKB-SubCell"/>
</dbReference>
<dbReference type="SUPFAM" id="SSF47576">
    <property type="entry name" value="Calponin-homology domain, CH-domain"/>
    <property type="match status" value="1"/>
</dbReference>
<dbReference type="CDD" id="cd21189">
    <property type="entry name" value="CH_PLEC-like_rpt2"/>
    <property type="match status" value="1"/>
</dbReference>
<dbReference type="Pfam" id="PF00435">
    <property type="entry name" value="Spectrin"/>
    <property type="match status" value="2"/>
</dbReference>
<dbReference type="PANTHER" id="PTHR23169:SF23">
    <property type="entry name" value="SHORT STOP, ISOFORM H"/>
    <property type="match status" value="1"/>
</dbReference>
<keyword evidence="6" id="KW-0677">Repeat</keyword>
<dbReference type="PROSITE" id="PS00019">
    <property type="entry name" value="ACTININ_1"/>
    <property type="match status" value="1"/>
</dbReference>
<dbReference type="GO" id="GO:0030056">
    <property type="term" value="C:hemidesmosome"/>
    <property type="evidence" value="ECO:0007669"/>
    <property type="project" value="TreeGrafter"/>
</dbReference>
<sequence length="3690" mass="420754">MSYYINNMISLTPNADYRSDYSSDHTQISAQENAHLEHYENDLEKLKENYLLSSSKSSYNDNSLKMFERLEKKRLAKTDERDAIQKKTFTKWVNKHLQKTNRNITDLFTDLSDGYNLIALLEILTSERLPKETGYTRFHRIQNIQICLDFLKKQNIKFVNIRPEDILEGNPKLTLGLIWTIILNYQVSIIKTRQKELLCQDASFTTSYSNDPNNSSTFSNNFASFQASQVTKHEVNGQTIANETYQDSQQQVDTNPTMNHSKSGNGSVTGSHYSTTKTNGNIPIERINRDQIPSGFSGPEESIYHSGSQYRTNENYYHNNNHRQNNDIIPYSSNTGNYSMNRHYDTAYNANFGQGFSESSSYETREHYERKVQRVKKTRGERERNSFRSKNKYGSKNVSEVLRHSDNGSARDALLQWARKATEGYPGVNVSNFTNSWRDGLAFNAILHRYRPNLIDWTKISDKNVTARGRLDNAFNIAEKEFGVSKLLDAEDVDCDHPDEKSVITYVSSLYNALPHLDELSRYMNVMDNYIQKATLLRQWILEATNLMEIKNEHLLYSSPLLLLEELNKFEMEDLPSKAALKKELSQEYDIIKKALNNTEYFIIPVELSTYTIEEIWENLLRAIHFRNIDLVELSKIQGNLNDLISKLNRGIGLTNEKLDHILSRIEDIEARAETINVREGERIISEIIDDLNALEPTINGFFDDVEILKNNHHPDESNIYKQVYGLHQRREAYLDRVGGSILSKFNIRTETIRRENIQRLEAQRETSFRRVEECIEWIRVRMERLNNMDFNMDLEQLEDIFENHKLENRDIQDFRQDVDECIARQAEVTVEDSYEYCELLRTLESEYQQLRDLSAGRMLDLDSLIAFIRAAQIELIWISQREDIEVSRNWSDINQLDLPMLQNYYKQLLHEIELREKQFNDVHNQGAALINQRHPAVELIESYLKCMSSQWEWLLSLSKALEGHLRDALNLRSFLEEADKVEQWMKLQTEHLEKNYNHNDFSLDEGEQYLAELNEIKEMLNKYHGILMGLTEKSSQISPLWQRGERISRSIIVTALCDYNNKDINIRSGDECTLLNNDDMIYWKIRGIDGVEGKVPSVVFRIPPPDPRLTSFLNRLHALFEKMKKLWEKKHRLIRYNMILNTMKTIRNWDLDTFMSLDPDQRDAIIKALNEDTMKLLSEMDPNDPLALRLREELRNTNEHFYNLLNESMKPPEPDHSSQFDDAFASLAKKLEEAWEKLTSRVKEPIADDMDKLEKNIMDHKAFEDALQSLDSDVSNVKELFRQILNPSPSQRANNDFLTTRWEDLWDLSRMYVDRLKALELVLNGIQEVNDIVKQHEITLSSFDDLPADLSKLRGAHSQLVELNMILQQQQSIVDSLNKNIALLRQHVARTRYNASNHPDVDSLDEQVQNLTVRWENISSQVQERMRLCEKALQIQMVYRSEYQCEIDWLDRVESTINSLRNPDQLRPEEYQRQLDTLIAEYSQLQERTEAIEKVNREGGKYIREAKSYDNRLGVFRDTVIDIHGHGIKLNFKRQTPQPLNGADQVTEELEKLNRRFAQLSSFILEKRNEMQILIQNWKKKKQEEEDKKRAELEAQRQAFEQARRKALEEADRLRAEREEAERLRREQQAERERKRLQEEADRLRREQEAERERQRLADEAERLRRAQEAERERQRLADEADRLRREQEELDRLKREQEERDRLRREQEERDRLRREKELADKLKKVPEFNINNAFEMNQASNLDNVDEFENLEAVPDKAKISEYEDEMQTYSEETETKTQFYEMEGILHKQTGEILTFVEAIRQGLLDLHSNGGEFFDIHTGSKISLEKAAELGFIKESFNDILNKKLGIYHPETKQSLKLIEAIQQNLYNPETRQITDIHSGEVLLADELMSKGILNSETQIRLITAGILKFPPMSLEHAIEQGVLDVESGEFKGKYSSTTLSLQDSLINSYIKISNSGTPMIAVTLSDVIDNGLINGETGEFIDKNSNDKFNLREACSKKTNLLNRNIKEITKTDNLEKISLGDATVRNVINTRAGNFTDTEHKQGISLQQAKDRGWICKPMTLYELVKKDQIDSTNHFIDKGSRQRFSLLQSIAYGLIDPDVRHIVDIDEKDVISLSEALERGVIEADGLYHIVSEKRKISLYEALDEGLLTRRVKHNIFDVKGITNTENGIMINLREAINEGIIIPQSERFIDIITKDSYSLSQAAERSFIDKALYELITSSIGMKDSYGNDMNIIRGVSEGVIDLDKGIIVVKEHGSTRELTAFDAYHNGHLTLRGSMKLASLLDIPPTLVSSRKKVDGKKRIRRPGQHHVLGDDQVKITLAEAMKQGLIDSRTQRFRQGDIDVTLEEALSQGLLSENSEWIIPAKALGTGPTIEEKVDESVTETAQQLAPKIFPDKNIEESVTTVKRVRRTETSAVGGPGGVSVYRAITGAKGAVEVPTDGYHFREAERKGFIDLDNGIITPPTTDKKMSIEEAINIGFLDGNSITMTDPKSGKEVTATEGFDLKIMTPYGKIKHHGKEYSLKDAIEKNIVRITFESPANNNSLNKKIIQFATGNGGIMSFKPVGTPMIEEHEISWSFDANTGELIDLTTNERINLDKALSKGKLSYDDLRVRDTITGREMSFAEAEKWGVVDAKNSYYLDKQNNHRYSFTEAAKQHKIYPAGGVPENASDAINTTVKVQTRVAVSKKEAIPIGNNQFASLTIGKLIKLGNFDNTTGMFINPENKQQMTLKSMIMKGFVDPYGTTIKDKQNYRELSLLDAIQENIVDDINGTVTDTNTGKIYDLKSALENDLIKDKGIKDSFEDSLVSGRLSMTSGLYTTSEGNKIPIPQAIKKDLLDGDSLMIKDPATGNHMTYNDAVTKRVVDPSTGHITNIQTEERMSFPKALTTGLVSAIGASPVSSYSTPKGTHQRIIEQKLQFTPYSPEIKYDENLTSSAVAVRQPGDSSHKVVDLGGGKQVTVKVVRDSNGLEKGEYVDPTSGMKFTIQLNSDPFVTETKTTVKSTAQVQSVELEPHAEFVGIDRIRDKRTDRVMSLADAERLGLAKVDKKGKQTTKTYAVFRSNIQTAVNKGVIDNNGDKISLEDAIKVGIIDIEKLTYKSASTKEELSLSQASNMGLLDITLSETLSKGISHPVSGEKISVKDGINIGIINKYTGSVINPFTNEKLTWLDIVKPVYASLTMEGIYDPTKGYGIPITAALCEGLINVEDNLYVNVISGDKFSIDQARAKGLIDGSTYKVLVEPLIPNYKTGRNINLIEAVKIGIFNPRNKTIQLNQFTVTPISKAVNEGKIPKEVGDKLRQVERMSFVDALGKGNIDLVHDTFTDIDSGNQMTISQAVEKGYIDPGTVEKFSEGDEKNLSNIIKCDEFDENSGRIRDKQTGLYLTFKNAIEKGIIDGDSLIHDVDRSQTVTLNEAINRKKIDNDGKYIHKNGEKFKLTDAIKYGFIALIASPMQAAQAVADAIKKRDSEGYKFKIEPISGDSEKRYSSGPKWRTMETTTVKLTPIKNEPGLSTKIRSSISEDIRKSRAASIIDDPQGLADLQFEFLDNLRKSNFNIDDAVIENPANNKRVSIKEAAESGLLDIITGEIVNQKTGRRYSIPKAVHMKIMEPEAGKQIMENLNMTVEEISGSSSHKTTHGSHVDDDGTRTSWSKTVQWTGNPSDLRSKSPNIQTSYTVYKTSSHLD</sequence>
<dbReference type="SUPFAM" id="SSF75399">
    <property type="entry name" value="Plakin repeat"/>
    <property type="match status" value="11"/>
</dbReference>
<evidence type="ECO:0000256" key="1">
    <source>
        <dbReference type="ARBA" id="ARBA00004496"/>
    </source>
</evidence>
<dbReference type="InterPro" id="IPR049538">
    <property type="entry name" value="PCN-like_spectrin-like_rpt"/>
</dbReference>
<evidence type="ECO:0000256" key="4">
    <source>
        <dbReference type="ARBA" id="ARBA00022553"/>
    </source>
</evidence>
<dbReference type="Pfam" id="PF21020">
    <property type="entry name" value="Spectrin_4"/>
    <property type="match status" value="1"/>
</dbReference>
<feature type="coiled-coil region" evidence="9">
    <location>
        <begin position="1469"/>
        <end position="1496"/>
    </location>
</feature>
<evidence type="ECO:0000313" key="13">
    <source>
        <dbReference type="Proteomes" id="UP000035681"/>
    </source>
</evidence>
<dbReference type="InterPro" id="IPR002017">
    <property type="entry name" value="Spectrin_repeat"/>
</dbReference>
<dbReference type="GO" id="GO:0045104">
    <property type="term" value="P:intermediate filament cytoskeleton organization"/>
    <property type="evidence" value="ECO:0007669"/>
    <property type="project" value="InterPro"/>
</dbReference>
<dbReference type="Gene3D" id="1.20.58.60">
    <property type="match status" value="6"/>
</dbReference>
<evidence type="ECO:0000256" key="10">
    <source>
        <dbReference type="SAM" id="MobiDB-lite"/>
    </source>
</evidence>
<dbReference type="GO" id="GO:0005198">
    <property type="term" value="F:structural molecule activity"/>
    <property type="evidence" value="ECO:0007669"/>
    <property type="project" value="TreeGrafter"/>
</dbReference>
<dbReference type="CDD" id="cd22249">
    <property type="entry name" value="UDM1_RNF168_RNF169-like"/>
    <property type="match status" value="1"/>
</dbReference>
<dbReference type="FunFam" id="1.10.418.10:FF:000022">
    <property type="entry name" value="Short stop, isoform K"/>
    <property type="match status" value="1"/>
</dbReference>
<dbReference type="InterPro" id="IPR001715">
    <property type="entry name" value="CH_dom"/>
</dbReference>
<evidence type="ECO:0000256" key="7">
    <source>
        <dbReference type="ARBA" id="ARBA00023203"/>
    </source>
</evidence>
<keyword evidence="9" id="KW-0175">Coiled coil</keyword>
<feature type="compositionally biased region" description="Polar residues" evidence="10">
    <location>
        <begin position="3653"/>
        <end position="3674"/>
    </location>
</feature>
<organism evidence="13 14">
    <name type="scientific">Strongyloides stercoralis</name>
    <name type="common">Threadworm</name>
    <dbReference type="NCBI Taxonomy" id="6248"/>
    <lineage>
        <taxon>Eukaryota</taxon>
        <taxon>Metazoa</taxon>
        <taxon>Ecdysozoa</taxon>
        <taxon>Nematoda</taxon>
        <taxon>Chromadorea</taxon>
        <taxon>Rhabditida</taxon>
        <taxon>Tylenchina</taxon>
        <taxon>Panagrolaimomorpha</taxon>
        <taxon>Strongyloidoidea</taxon>
        <taxon>Strongyloididae</taxon>
        <taxon>Strongyloides</taxon>
    </lineage>
</organism>
<evidence type="ECO:0000256" key="3">
    <source>
        <dbReference type="ARBA" id="ARBA00022490"/>
    </source>
</evidence>
<dbReference type="Pfam" id="PF17902">
    <property type="entry name" value="SH3_10"/>
    <property type="match status" value="1"/>
</dbReference>
<dbReference type="InterPro" id="IPR036872">
    <property type="entry name" value="CH_dom_sf"/>
</dbReference>
<dbReference type="GO" id="GO:0005874">
    <property type="term" value="C:microtubule"/>
    <property type="evidence" value="ECO:0007669"/>
    <property type="project" value="UniProtKB-KW"/>
</dbReference>
<dbReference type="InterPro" id="IPR035915">
    <property type="entry name" value="Plakin_repeat_sf"/>
</dbReference>
<evidence type="ECO:0000259" key="12">
    <source>
        <dbReference type="PROSITE" id="PS50021"/>
    </source>
</evidence>
<feature type="region of interest" description="Disordered" evidence="10">
    <location>
        <begin position="1620"/>
        <end position="1658"/>
    </location>
</feature>
<feature type="region of interest" description="Disordered" evidence="10">
    <location>
        <begin position="243"/>
        <end position="280"/>
    </location>
</feature>
<dbReference type="GO" id="GO:0003779">
    <property type="term" value="F:actin binding"/>
    <property type="evidence" value="ECO:0007669"/>
    <property type="project" value="UniProtKB-KW"/>
</dbReference>
<dbReference type="GO" id="GO:0005882">
    <property type="term" value="C:intermediate filament"/>
    <property type="evidence" value="ECO:0007669"/>
    <property type="project" value="TreeGrafter"/>
</dbReference>
<evidence type="ECO:0000256" key="6">
    <source>
        <dbReference type="ARBA" id="ARBA00022737"/>
    </source>
</evidence>
<dbReference type="PANTHER" id="PTHR23169">
    <property type="entry name" value="ENVOPLAKIN"/>
    <property type="match status" value="1"/>
</dbReference>
<dbReference type="SUPFAM" id="SSF46966">
    <property type="entry name" value="Spectrin repeat"/>
    <property type="match status" value="6"/>
</dbReference>
<dbReference type="GO" id="GO:0042060">
    <property type="term" value="P:wound healing"/>
    <property type="evidence" value="ECO:0007669"/>
    <property type="project" value="TreeGrafter"/>
</dbReference>
<dbReference type="Gene3D" id="3.90.1290.10">
    <property type="entry name" value="Plakin repeat"/>
    <property type="match status" value="8"/>
</dbReference>
<feature type="domain" description="Calponin-homology (CH)" evidence="12">
    <location>
        <begin position="83"/>
        <end position="186"/>
    </location>
</feature>
<dbReference type="Pfam" id="PF00307">
    <property type="entry name" value="CH"/>
    <property type="match status" value="2"/>
</dbReference>
<name>A0AAF5D6T7_STRER</name>
<proteinExistence type="predicted"/>
<evidence type="ECO:0000313" key="14">
    <source>
        <dbReference type="WBParaSite" id="TCONS_00007648.p1"/>
    </source>
</evidence>
<evidence type="ECO:0000256" key="2">
    <source>
        <dbReference type="ARBA" id="ARBA00022443"/>
    </source>
</evidence>
<keyword evidence="2 8" id="KW-0728">SH3 domain</keyword>
<comment type="subcellular location">
    <subcellularLocation>
        <location evidence="1">Cytoplasm</location>
    </subcellularLocation>
</comment>
<evidence type="ECO:0000259" key="11">
    <source>
        <dbReference type="PROSITE" id="PS50002"/>
    </source>
</evidence>